<evidence type="ECO:0000313" key="2">
    <source>
        <dbReference type="Proteomes" id="UP000070400"/>
    </source>
</evidence>
<gene>
    <name evidence="1" type="ORF">AKJ43_01630</name>
</gene>
<evidence type="ECO:0000313" key="1">
    <source>
        <dbReference type="EMBL" id="KXB02493.1"/>
    </source>
</evidence>
<sequence>MKNEVRCLFFQRYQIKAFAMLNVIKNTLKIGCYQRYPFWLIFKEEMEHLFQNSIFSCSVNQKTGQKRIAQDSRTT</sequence>
<dbReference type="Proteomes" id="UP000070400">
    <property type="component" value="Unassembled WGS sequence"/>
</dbReference>
<organism evidence="1 2">
    <name type="scientific">candidate division MSBL1 archaeon SCGC-AAA261D19</name>
    <dbReference type="NCBI Taxonomy" id="1698273"/>
    <lineage>
        <taxon>Archaea</taxon>
        <taxon>Methanobacteriati</taxon>
        <taxon>Methanobacteriota</taxon>
        <taxon>candidate division MSBL1</taxon>
    </lineage>
</organism>
<dbReference type="EMBL" id="LHXX01000014">
    <property type="protein sequence ID" value="KXB02493.1"/>
    <property type="molecule type" value="Genomic_DNA"/>
</dbReference>
<keyword evidence="2" id="KW-1185">Reference proteome</keyword>
<name>A0A133V7S9_9EURY</name>
<proteinExistence type="predicted"/>
<dbReference type="AlphaFoldDB" id="A0A133V7S9"/>
<protein>
    <submittedName>
        <fullName evidence="1">Uncharacterized protein</fullName>
    </submittedName>
</protein>
<comment type="caution">
    <text evidence="1">The sequence shown here is derived from an EMBL/GenBank/DDBJ whole genome shotgun (WGS) entry which is preliminary data.</text>
</comment>
<reference evidence="1 2" key="1">
    <citation type="journal article" date="2016" name="Sci. Rep.">
        <title>Metabolic traits of an uncultured archaeal lineage -MSBL1- from brine pools of the Red Sea.</title>
        <authorList>
            <person name="Mwirichia R."/>
            <person name="Alam I."/>
            <person name="Rashid M."/>
            <person name="Vinu M."/>
            <person name="Ba-Alawi W."/>
            <person name="Anthony Kamau A."/>
            <person name="Kamanda Ngugi D."/>
            <person name="Goker M."/>
            <person name="Klenk H.P."/>
            <person name="Bajic V."/>
            <person name="Stingl U."/>
        </authorList>
    </citation>
    <scope>NUCLEOTIDE SEQUENCE [LARGE SCALE GENOMIC DNA]</scope>
    <source>
        <strain evidence="1">SCGC-AAA261D19</strain>
    </source>
</reference>
<accession>A0A133V7S9</accession>